<dbReference type="EMBL" id="KN817607">
    <property type="protein sequence ID" value="KJA17245.1"/>
    <property type="molecule type" value="Genomic_DNA"/>
</dbReference>
<organism evidence="2 3">
    <name type="scientific">Hypholoma sublateritium (strain FD-334 SS-4)</name>
    <dbReference type="NCBI Taxonomy" id="945553"/>
    <lineage>
        <taxon>Eukaryota</taxon>
        <taxon>Fungi</taxon>
        <taxon>Dikarya</taxon>
        <taxon>Basidiomycota</taxon>
        <taxon>Agaricomycotina</taxon>
        <taxon>Agaricomycetes</taxon>
        <taxon>Agaricomycetidae</taxon>
        <taxon>Agaricales</taxon>
        <taxon>Agaricineae</taxon>
        <taxon>Strophariaceae</taxon>
        <taxon>Hypholoma</taxon>
    </lineage>
</organism>
<proteinExistence type="predicted"/>
<dbReference type="Proteomes" id="UP000054270">
    <property type="component" value="Unassembled WGS sequence"/>
</dbReference>
<dbReference type="AlphaFoldDB" id="A0A0D2PAA3"/>
<reference evidence="3" key="1">
    <citation type="submission" date="2014-04" db="EMBL/GenBank/DDBJ databases">
        <title>Evolutionary Origins and Diversification of the Mycorrhizal Mutualists.</title>
        <authorList>
            <consortium name="DOE Joint Genome Institute"/>
            <consortium name="Mycorrhizal Genomics Consortium"/>
            <person name="Kohler A."/>
            <person name="Kuo A."/>
            <person name="Nagy L.G."/>
            <person name="Floudas D."/>
            <person name="Copeland A."/>
            <person name="Barry K.W."/>
            <person name="Cichocki N."/>
            <person name="Veneault-Fourrey C."/>
            <person name="LaButti K."/>
            <person name="Lindquist E.A."/>
            <person name="Lipzen A."/>
            <person name="Lundell T."/>
            <person name="Morin E."/>
            <person name="Murat C."/>
            <person name="Riley R."/>
            <person name="Ohm R."/>
            <person name="Sun H."/>
            <person name="Tunlid A."/>
            <person name="Henrissat B."/>
            <person name="Grigoriev I.V."/>
            <person name="Hibbett D.S."/>
            <person name="Martin F."/>
        </authorList>
    </citation>
    <scope>NUCLEOTIDE SEQUENCE [LARGE SCALE GENOMIC DNA]</scope>
    <source>
        <strain evidence="3">FD-334 SS-4</strain>
    </source>
</reference>
<feature type="compositionally biased region" description="Polar residues" evidence="1">
    <location>
        <begin position="272"/>
        <end position="316"/>
    </location>
</feature>
<feature type="region of interest" description="Disordered" evidence="1">
    <location>
        <begin position="267"/>
        <end position="323"/>
    </location>
</feature>
<gene>
    <name evidence="2" type="ORF">HYPSUDRAFT_206406</name>
</gene>
<evidence type="ECO:0000313" key="2">
    <source>
        <dbReference type="EMBL" id="KJA17245.1"/>
    </source>
</evidence>
<dbReference type="OrthoDB" id="3050469at2759"/>
<name>A0A0D2PAA3_HYPSF</name>
<keyword evidence="3" id="KW-1185">Reference proteome</keyword>
<accession>A0A0D2PAA3</accession>
<evidence type="ECO:0000256" key="1">
    <source>
        <dbReference type="SAM" id="MobiDB-lite"/>
    </source>
</evidence>
<protein>
    <submittedName>
        <fullName evidence="2">Uncharacterized protein</fullName>
    </submittedName>
</protein>
<dbReference type="STRING" id="945553.A0A0D2PAA3"/>
<evidence type="ECO:0000313" key="3">
    <source>
        <dbReference type="Proteomes" id="UP000054270"/>
    </source>
</evidence>
<sequence>MSTASDTGLGGHASLSAIAAIGNPRHAPNSTKKLILDAQIYLGTSSEQLIGVLAYFNTTNLNVGLNDVALYHIECTFACFDPDRTESYPTKLSPPRYAFTGDIQKIIRLTDAVSLSDCEADSSAFPIDPCHQPYVHIAGAAVNCDKARGTFDLDVEHYISLTKPDQSNKIITPISCLIPDSPRWKLAKPVPYNKRYAFVTGLLSDVSFEVNSLEPTENRPITRFGINVDNIVFLGTQGVGVASNTFPNVLDKADTDTGTAKRLISYGKRRQPSSQAESTIVADSNSVTAPSSELVTTSSKTTASRDSMPVTRNSPPSKKLKKN</sequence>